<accession>A0A026WTJ6</accession>
<sequence length="330" mass="34153">MGYRRRGSPTVIHTAVSLLPPGGADAPGAPSVLDRVGGGGRNEEATGGGAGQSVGQPFINRPHVAQEAAREVMLLESRGLTGRKRNGLTLTSFGGGGGGGDGGGGGGGGGGGTGSEEDDEESRHHLYLGRKMQGEGTAAPAVSTGLSGCAGDDGDESSSPSPNSSLLNNLNNNCNSNRQHPQQQAVGGGKLHQHEREASGSGVVRSAPPVSETINAEDEPETDDTGSTSGKGVSPVVNPLLQERSNCEELRHVVCHLETKDLWDKFNELGTEMIITKTGRGGLHEPALDGSVRWGARVVVEGFSKELRETPEAKRKEAEKMEGTTRPTRT</sequence>
<evidence type="ECO:0000256" key="4">
    <source>
        <dbReference type="ARBA" id="ARBA00023242"/>
    </source>
</evidence>
<evidence type="ECO:0000313" key="8">
    <source>
        <dbReference type="EMBL" id="EZA58986.1"/>
    </source>
</evidence>
<name>A0A026WTJ6_OOCBI</name>
<dbReference type="GO" id="GO:0045893">
    <property type="term" value="P:positive regulation of DNA-templated transcription"/>
    <property type="evidence" value="ECO:0007669"/>
    <property type="project" value="InterPro"/>
</dbReference>
<dbReference type="GO" id="GO:0003677">
    <property type="term" value="F:DNA binding"/>
    <property type="evidence" value="ECO:0007669"/>
    <property type="project" value="UniProtKB-UniRule"/>
</dbReference>
<dbReference type="GO" id="GO:0006357">
    <property type="term" value="P:regulation of transcription by RNA polymerase II"/>
    <property type="evidence" value="ECO:0007669"/>
    <property type="project" value="UniProtKB-ARBA"/>
</dbReference>
<feature type="compositionally biased region" description="Low complexity" evidence="6">
    <location>
        <begin position="20"/>
        <end position="30"/>
    </location>
</feature>
<proteinExistence type="predicted"/>
<feature type="compositionally biased region" description="Gly residues" evidence="6">
    <location>
        <begin position="36"/>
        <end position="52"/>
    </location>
</feature>
<keyword evidence="2 5" id="KW-0238">DNA-binding</keyword>
<comment type="subcellular location">
    <subcellularLocation>
        <location evidence="5">Nucleus</location>
    </subcellularLocation>
</comment>
<feature type="compositionally biased region" description="Basic and acidic residues" evidence="6">
    <location>
        <begin position="309"/>
        <end position="323"/>
    </location>
</feature>
<dbReference type="PROSITE" id="PS50252">
    <property type="entry name" value="TBOX_3"/>
    <property type="match status" value="1"/>
</dbReference>
<evidence type="ECO:0000256" key="5">
    <source>
        <dbReference type="PROSITE-ProRule" id="PRU00201"/>
    </source>
</evidence>
<evidence type="ECO:0000259" key="7">
    <source>
        <dbReference type="PROSITE" id="PS50252"/>
    </source>
</evidence>
<dbReference type="Pfam" id="PF00907">
    <property type="entry name" value="T-box"/>
    <property type="match status" value="1"/>
</dbReference>
<dbReference type="InterPro" id="IPR036960">
    <property type="entry name" value="T-box_sf"/>
</dbReference>
<dbReference type="GO" id="GO:0003700">
    <property type="term" value="F:DNA-binding transcription factor activity"/>
    <property type="evidence" value="ECO:0007669"/>
    <property type="project" value="InterPro"/>
</dbReference>
<feature type="domain" description="T-box" evidence="7">
    <location>
        <begin position="257"/>
        <end position="280"/>
    </location>
</feature>
<feature type="compositionally biased region" description="Gly residues" evidence="6">
    <location>
        <begin position="93"/>
        <end position="114"/>
    </location>
</feature>
<comment type="caution">
    <text evidence="5">Lacks conserved residue(s) required for the propagation of feature annotation.</text>
</comment>
<dbReference type="InterPro" id="IPR046360">
    <property type="entry name" value="T-box_DNA-bd"/>
</dbReference>
<dbReference type="EMBL" id="KK107111">
    <property type="protein sequence ID" value="EZA58986.1"/>
    <property type="molecule type" value="Genomic_DNA"/>
</dbReference>
<keyword evidence="4 5" id="KW-0539">Nucleus</keyword>
<dbReference type="Proteomes" id="UP000053097">
    <property type="component" value="Unassembled WGS sequence"/>
</dbReference>
<keyword evidence="1" id="KW-0805">Transcription regulation</keyword>
<feature type="region of interest" description="Disordered" evidence="6">
    <location>
        <begin position="309"/>
        <end position="330"/>
    </location>
</feature>
<evidence type="ECO:0000256" key="1">
    <source>
        <dbReference type="ARBA" id="ARBA00023015"/>
    </source>
</evidence>
<evidence type="ECO:0000256" key="3">
    <source>
        <dbReference type="ARBA" id="ARBA00023163"/>
    </source>
</evidence>
<dbReference type="GO" id="GO:0005634">
    <property type="term" value="C:nucleus"/>
    <property type="evidence" value="ECO:0007669"/>
    <property type="project" value="UniProtKB-SubCell"/>
</dbReference>
<dbReference type="AlphaFoldDB" id="A0A026WTJ6"/>
<feature type="region of interest" description="Disordered" evidence="6">
    <location>
        <begin position="15"/>
        <end position="57"/>
    </location>
</feature>
<gene>
    <name evidence="8" type="ORF">X777_16946</name>
</gene>
<evidence type="ECO:0000256" key="2">
    <source>
        <dbReference type="ARBA" id="ARBA00023125"/>
    </source>
</evidence>
<dbReference type="STRING" id="2015173.A0A026WTJ6"/>
<keyword evidence="9" id="KW-1185">Reference proteome</keyword>
<keyword evidence="3" id="KW-0804">Transcription</keyword>
<feature type="compositionally biased region" description="Acidic residues" evidence="6">
    <location>
        <begin position="215"/>
        <end position="224"/>
    </location>
</feature>
<dbReference type="Gene3D" id="2.60.40.820">
    <property type="entry name" value="Transcription factor, T-box"/>
    <property type="match status" value="1"/>
</dbReference>
<evidence type="ECO:0000313" key="9">
    <source>
        <dbReference type="Proteomes" id="UP000053097"/>
    </source>
</evidence>
<reference evidence="8 9" key="1">
    <citation type="journal article" date="2014" name="Curr. Biol.">
        <title>The genome of the clonal raider ant Cerapachys biroi.</title>
        <authorList>
            <person name="Oxley P.R."/>
            <person name="Ji L."/>
            <person name="Fetter-Pruneda I."/>
            <person name="McKenzie S.K."/>
            <person name="Li C."/>
            <person name="Hu H."/>
            <person name="Zhang G."/>
            <person name="Kronauer D.J."/>
        </authorList>
    </citation>
    <scope>NUCLEOTIDE SEQUENCE [LARGE SCALE GENOMIC DNA]</scope>
</reference>
<dbReference type="OrthoDB" id="7442607at2759"/>
<feature type="region of interest" description="Disordered" evidence="6">
    <location>
        <begin position="84"/>
        <end position="236"/>
    </location>
</feature>
<evidence type="ECO:0000256" key="6">
    <source>
        <dbReference type="SAM" id="MobiDB-lite"/>
    </source>
</evidence>
<dbReference type="SUPFAM" id="SSF49417">
    <property type="entry name" value="p53-like transcription factors"/>
    <property type="match status" value="1"/>
</dbReference>
<protein>
    <submittedName>
        <fullName evidence="8">T-box protein H15</fullName>
    </submittedName>
</protein>
<feature type="compositionally biased region" description="Low complexity" evidence="6">
    <location>
        <begin position="157"/>
        <end position="177"/>
    </location>
</feature>
<dbReference type="InterPro" id="IPR008967">
    <property type="entry name" value="p53-like_TF_DNA-bd_sf"/>
</dbReference>
<organism evidence="8 9">
    <name type="scientific">Ooceraea biroi</name>
    <name type="common">Clonal raider ant</name>
    <name type="synonym">Cerapachys biroi</name>
    <dbReference type="NCBI Taxonomy" id="2015173"/>
    <lineage>
        <taxon>Eukaryota</taxon>
        <taxon>Metazoa</taxon>
        <taxon>Ecdysozoa</taxon>
        <taxon>Arthropoda</taxon>
        <taxon>Hexapoda</taxon>
        <taxon>Insecta</taxon>
        <taxon>Pterygota</taxon>
        <taxon>Neoptera</taxon>
        <taxon>Endopterygota</taxon>
        <taxon>Hymenoptera</taxon>
        <taxon>Apocrita</taxon>
        <taxon>Aculeata</taxon>
        <taxon>Formicoidea</taxon>
        <taxon>Formicidae</taxon>
        <taxon>Dorylinae</taxon>
        <taxon>Ooceraea</taxon>
    </lineage>
</organism>